<evidence type="ECO:0000256" key="8">
    <source>
        <dbReference type="ARBA" id="ARBA00023136"/>
    </source>
</evidence>
<name>H3NMB6_9FIRM</name>
<sequence>MIEIRNVSKTFKVNNKNVEAVKNANLTINKGEIFGFIGYSGAGKSTIVRCINLLERPTEGSIYYDGKDITKLSKKDLRLVRKEIGMIFQHFNLLKSLNVRENIAFNLKNSNLSKEEINSRVDELLQLVGIPDKANSYPAQLSGGQKQRVAIARALANNPKVLLCDEATSALDPQTTTQILKLLKELNQKLGLTIVIITHEMHVIKNICDRVAVMENGKIVEIGEVFDIFANANSPISQEFVNSISNQNKIIDLIKQDRTLFGAGMDDEILHLDFVGSNTKDSIISNISRKFNIDCNIIFGDVDVIKNKILGRMIVSLKGANIQEAKTYLTTQGIKWEEIR</sequence>
<dbReference type="PANTHER" id="PTHR43166">
    <property type="entry name" value="AMINO ACID IMPORT ATP-BINDING PROTEIN"/>
    <property type="match status" value="1"/>
</dbReference>
<evidence type="ECO:0000256" key="4">
    <source>
        <dbReference type="ARBA" id="ARBA00022741"/>
    </source>
</evidence>
<dbReference type="SMART" id="SM00382">
    <property type="entry name" value="AAA"/>
    <property type="match status" value="1"/>
</dbReference>
<evidence type="ECO:0000313" key="10">
    <source>
        <dbReference type="EMBL" id="EHR35051.1"/>
    </source>
</evidence>
<evidence type="ECO:0000256" key="2">
    <source>
        <dbReference type="ARBA" id="ARBA00022448"/>
    </source>
</evidence>
<dbReference type="SUPFAM" id="SSF55021">
    <property type="entry name" value="ACT-like"/>
    <property type="match status" value="1"/>
</dbReference>
<comment type="caution">
    <text evidence="10">The sequence shown here is derived from an EMBL/GenBank/DDBJ whole genome shotgun (WGS) entry which is preliminary data.</text>
</comment>
<evidence type="ECO:0000256" key="6">
    <source>
        <dbReference type="ARBA" id="ARBA00022967"/>
    </source>
</evidence>
<keyword evidence="4" id="KW-0547">Nucleotide-binding</keyword>
<dbReference type="Pfam" id="PF00005">
    <property type="entry name" value="ABC_tran"/>
    <property type="match status" value="1"/>
</dbReference>
<evidence type="ECO:0000256" key="5">
    <source>
        <dbReference type="ARBA" id="ARBA00022840"/>
    </source>
</evidence>
<dbReference type="PROSITE" id="PS50893">
    <property type="entry name" value="ABC_TRANSPORTER_2"/>
    <property type="match status" value="1"/>
</dbReference>
<keyword evidence="11" id="KW-1185">Reference proteome</keyword>
<dbReference type="InterPro" id="IPR017871">
    <property type="entry name" value="ABC_transporter-like_CS"/>
</dbReference>
<comment type="similarity">
    <text evidence="1">Belongs to the ABC transporter superfamily.</text>
</comment>
<dbReference type="CDD" id="cd03258">
    <property type="entry name" value="ABC_MetN_methionine_transporter"/>
    <property type="match status" value="1"/>
</dbReference>
<dbReference type="PATRIC" id="fig|883114.3.peg.470"/>
<dbReference type="InterPro" id="IPR018449">
    <property type="entry name" value="NIL_domain"/>
</dbReference>
<dbReference type="RefSeq" id="WP_005397619.1">
    <property type="nucleotide sequence ID" value="NZ_JH601088.1"/>
</dbReference>
<keyword evidence="8" id="KW-0472">Membrane</keyword>
<reference evidence="10 11" key="1">
    <citation type="submission" date="2012-01" db="EMBL/GenBank/DDBJ databases">
        <title>The Genome Sequence of Helcococcus kunzii ATCC 51366.</title>
        <authorList>
            <consortium name="The Broad Institute Genome Sequencing Platform"/>
            <person name="Earl A."/>
            <person name="Ward D."/>
            <person name="Feldgarden M."/>
            <person name="Gevers D."/>
            <person name="Huys G."/>
            <person name="Young S.K."/>
            <person name="Zeng Q."/>
            <person name="Gargeya S."/>
            <person name="Fitzgerald M."/>
            <person name="Haas B."/>
            <person name="Abouelleil A."/>
            <person name="Alvarado L."/>
            <person name="Arachchi H.M."/>
            <person name="Berlin A."/>
            <person name="Chapman S.B."/>
            <person name="Gearin G."/>
            <person name="Goldberg J."/>
            <person name="Griggs A."/>
            <person name="Gujja S."/>
            <person name="Hansen M."/>
            <person name="Heiman D."/>
            <person name="Howarth C."/>
            <person name="Larimer J."/>
            <person name="Lui A."/>
            <person name="MacDonald P.J.P."/>
            <person name="McCowen C."/>
            <person name="Montmayeur A."/>
            <person name="Murphy C."/>
            <person name="Neiman D."/>
            <person name="Pearson M."/>
            <person name="Priest M."/>
            <person name="Roberts A."/>
            <person name="Saif S."/>
            <person name="Shea T."/>
            <person name="Sisk P."/>
            <person name="Stolte C."/>
            <person name="Sykes S."/>
            <person name="Wortman J."/>
            <person name="Nusbaum C."/>
            <person name="Birren B."/>
        </authorList>
    </citation>
    <scope>NUCLEOTIDE SEQUENCE [LARGE SCALE GENOMIC DNA]</scope>
    <source>
        <strain evidence="10 11">ATCC 51366</strain>
    </source>
</reference>
<dbReference type="GeneID" id="96998494"/>
<evidence type="ECO:0000256" key="7">
    <source>
        <dbReference type="ARBA" id="ARBA00022970"/>
    </source>
</evidence>
<dbReference type="InterPro" id="IPR045865">
    <property type="entry name" value="ACT-like_dom_sf"/>
</dbReference>
<dbReference type="GO" id="GO:0005886">
    <property type="term" value="C:plasma membrane"/>
    <property type="evidence" value="ECO:0007669"/>
    <property type="project" value="UniProtKB-ARBA"/>
</dbReference>
<dbReference type="HOGENOM" id="CLU_000604_1_3_9"/>
<evidence type="ECO:0000256" key="3">
    <source>
        <dbReference type="ARBA" id="ARBA00022475"/>
    </source>
</evidence>
<dbReference type="InterPro" id="IPR003593">
    <property type="entry name" value="AAA+_ATPase"/>
</dbReference>
<keyword evidence="2" id="KW-0813">Transport</keyword>
<dbReference type="FunFam" id="3.40.50.300:FF:000056">
    <property type="entry name" value="Cell division ATP-binding protein FtsE"/>
    <property type="match status" value="1"/>
</dbReference>
<dbReference type="SUPFAM" id="SSF52540">
    <property type="entry name" value="P-loop containing nucleoside triphosphate hydrolases"/>
    <property type="match status" value="1"/>
</dbReference>
<dbReference type="GO" id="GO:0006865">
    <property type="term" value="P:amino acid transport"/>
    <property type="evidence" value="ECO:0007669"/>
    <property type="project" value="UniProtKB-KW"/>
</dbReference>
<dbReference type="EMBL" id="AGEI01000013">
    <property type="protein sequence ID" value="EHR35051.1"/>
    <property type="molecule type" value="Genomic_DNA"/>
</dbReference>
<organism evidence="10 11">
    <name type="scientific">Helcococcus kunzii ATCC 51366</name>
    <dbReference type="NCBI Taxonomy" id="883114"/>
    <lineage>
        <taxon>Bacteria</taxon>
        <taxon>Bacillati</taxon>
        <taxon>Bacillota</taxon>
        <taxon>Tissierellia</taxon>
        <taxon>Tissierellales</taxon>
        <taxon>Peptoniphilaceae</taxon>
        <taxon>Helcococcus</taxon>
    </lineage>
</organism>
<evidence type="ECO:0000313" key="11">
    <source>
        <dbReference type="Proteomes" id="UP000004191"/>
    </source>
</evidence>
<keyword evidence="3" id="KW-1003">Cell membrane</keyword>
<dbReference type="Pfam" id="PF09383">
    <property type="entry name" value="NIL"/>
    <property type="match status" value="1"/>
</dbReference>
<dbReference type="InterPro" id="IPR041701">
    <property type="entry name" value="MetN_ABC"/>
</dbReference>
<dbReference type="InterPro" id="IPR003439">
    <property type="entry name" value="ABC_transporter-like_ATP-bd"/>
</dbReference>
<evidence type="ECO:0000259" key="9">
    <source>
        <dbReference type="PROSITE" id="PS50893"/>
    </source>
</evidence>
<dbReference type="Gene3D" id="3.40.50.300">
    <property type="entry name" value="P-loop containing nucleotide triphosphate hydrolases"/>
    <property type="match status" value="1"/>
</dbReference>
<keyword evidence="5" id="KW-0067">ATP-binding</keyword>
<dbReference type="eggNOG" id="COG1135">
    <property type="taxonomic scope" value="Bacteria"/>
</dbReference>
<dbReference type="InterPro" id="IPR027417">
    <property type="entry name" value="P-loop_NTPase"/>
</dbReference>
<dbReference type="GO" id="GO:0005524">
    <property type="term" value="F:ATP binding"/>
    <property type="evidence" value="ECO:0007669"/>
    <property type="project" value="UniProtKB-KW"/>
</dbReference>
<feature type="domain" description="ABC transporter" evidence="9">
    <location>
        <begin position="2"/>
        <end position="241"/>
    </location>
</feature>
<proteinExistence type="inferred from homology"/>
<keyword evidence="6" id="KW-1278">Translocase</keyword>
<dbReference type="SMART" id="SM00930">
    <property type="entry name" value="NIL"/>
    <property type="match status" value="1"/>
</dbReference>
<dbReference type="STRING" id="883114.HMPREF9709_00477"/>
<dbReference type="Gene3D" id="3.30.70.260">
    <property type="match status" value="1"/>
</dbReference>
<dbReference type="GO" id="GO:0016887">
    <property type="term" value="F:ATP hydrolysis activity"/>
    <property type="evidence" value="ECO:0007669"/>
    <property type="project" value="InterPro"/>
</dbReference>
<dbReference type="AlphaFoldDB" id="H3NMB6"/>
<dbReference type="PANTHER" id="PTHR43166:SF30">
    <property type="entry name" value="METHIONINE IMPORT ATP-BINDING PROTEIN METN"/>
    <property type="match status" value="1"/>
</dbReference>
<dbReference type="Proteomes" id="UP000004191">
    <property type="component" value="Unassembled WGS sequence"/>
</dbReference>
<dbReference type="OrthoDB" id="9802264at2"/>
<dbReference type="InterPro" id="IPR050086">
    <property type="entry name" value="MetN_ABC_transporter-like"/>
</dbReference>
<dbReference type="PROSITE" id="PS00211">
    <property type="entry name" value="ABC_TRANSPORTER_1"/>
    <property type="match status" value="1"/>
</dbReference>
<gene>
    <name evidence="10" type="ORF">HMPREF9709_00477</name>
</gene>
<keyword evidence="7" id="KW-0029">Amino-acid transport</keyword>
<protein>
    <recommendedName>
        <fullName evidence="9">ABC transporter domain-containing protein</fullName>
    </recommendedName>
</protein>
<evidence type="ECO:0000256" key="1">
    <source>
        <dbReference type="ARBA" id="ARBA00005417"/>
    </source>
</evidence>
<accession>H3NMB6</accession>